<feature type="region of interest" description="Disordered" evidence="1">
    <location>
        <begin position="1"/>
        <end position="66"/>
    </location>
</feature>
<reference evidence="2 3" key="1">
    <citation type="submission" date="2024-03" db="EMBL/GenBank/DDBJ databases">
        <title>The Acrasis kona genome and developmental transcriptomes reveal deep origins of eukaryotic multicellular pathways.</title>
        <authorList>
            <person name="Sheikh S."/>
            <person name="Fu C.-J."/>
            <person name="Brown M.W."/>
            <person name="Baldauf S.L."/>
        </authorList>
    </citation>
    <scope>NUCLEOTIDE SEQUENCE [LARGE SCALE GENOMIC DNA]</scope>
    <source>
        <strain evidence="2 3">ATCC MYA-3509</strain>
    </source>
</reference>
<sequence length="306" mass="35454">MPSRSHSKSGKGKAKLRRGRAYRAQRSSARRGGGTFTSEDSLMSKELSVAEEKKSKQSNKPVKGDDVFVSKALRMMMVAQKPKPTVDGVEKKPLGSKKRIAMEQKEKKDKEKQEKDERLTKVLEMKHTPQVAAAIKETHDQVSHLTKKKQKVKLYFKMKREKASMKKLKTQLIQATALERSKHKRKPVVEENSNKRDDDDDDDDVLEEEDLLDIDSDDEAQEDAYGEVEFGEQAQEPPKELSKLSSKLEKRIQQQKESRGKMSTKELLQERQNEILRKRVIENYNKNRQARIEKSEKQRNQNKVMY</sequence>
<feature type="compositionally biased region" description="Basic and acidic residues" evidence="1">
    <location>
        <begin position="187"/>
        <end position="197"/>
    </location>
</feature>
<comment type="caution">
    <text evidence="2">The sequence shown here is derived from an EMBL/GenBank/DDBJ whole genome shotgun (WGS) entry which is preliminary data.</text>
</comment>
<feature type="region of interest" description="Disordered" evidence="1">
    <location>
        <begin position="174"/>
        <end position="267"/>
    </location>
</feature>
<feature type="compositionally biased region" description="Acidic residues" evidence="1">
    <location>
        <begin position="198"/>
        <end position="230"/>
    </location>
</feature>
<gene>
    <name evidence="2" type="ORF">AKO1_011098</name>
</gene>
<feature type="compositionally biased region" description="Basic and acidic residues" evidence="1">
    <location>
        <begin position="237"/>
        <end position="267"/>
    </location>
</feature>
<protein>
    <submittedName>
        <fullName evidence="2">Laminin-like protein</fullName>
    </submittedName>
</protein>
<evidence type="ECO:0000256" key="1">
    <source>
        <dbReference type="SAM" id="MobiDB-lite"/>
    </source>
</evidence>
<dbReference type="Proteomes" id="UP001431209">
    <property type="component" value="Unassembled WGS sequence"/>
</dbReference>
<organism evidence="2 3">
    <name type="scientific">Acrasis kona</name>
    <dbReference type="NCBI Taxonomy" id="1008807"/>
    <lineage>
        <taxon>Eukaryota</taxon>
        <taxon>Discoba</taxon>
        <taxon>Heterolobosea</taxon>
        <taxon>Tetramitia</taxon>
        <taxon>Eutetramitia</taxon>
        <taxon>Acrasidae</taxon>
        <taxon>Acrasis</taxon>
    </lineage>
</organism>
<evidence type="ECO:0000313" key="3">
    <source>
        <dbReference type="Proteomes" id="UP001431209"/>
    </source>
</evidence>
<proteinExistence type="predicted"/>
<evidence type="ECO:0000313" key="2">
    <source>
        <dbReference type="EMBL" id="KAL0480426.1"/>
    </source>
</evidence>
<feature type="compositionally biased region" description="Basic residues" evidence="1">
    <location>
        <begin position="1"/>
        <end position="23"/>
    </location>
</feature>
<dbReference type="EMBL" id="JAOPGA020000657">
    <property type="protein sequence ID" value="KAL0480426.1"/>
    <property type="molecule type" value="Genomic_DNA"/>
</dbReference>
<feature type="compositionally biased region" description="Basic and acidic residues" evidence="1">
    <location>
        <begin position="100"/>
        <end position="117"/>
    </location>
</feature>
<accession>A0AAW2YUE6</accession>
<feature type="region of interest" description="Disordered" evidence="1">
    <location>
        <begin position="79"/>
        <end position="117"/>
    </location>
</feature>
<dbReference type="AlphaFoldDB" id="A0AAW2YUE6"/>
<name>A0AAW2YUE6_9EUKA</name>
<keyword evidence="3" id="KW-1185">Reference proteome</keyword>